<organism evidence="1 2">
    <name type="scientific">Clostridium amylolyticum</name>
    <dbReference type="NCBI Taxonomy" id="1121298"/>
    <lineage>
        <taxon>Bacteria</taxon>
        <taxon>Bacillati</taxon>
        <taxon>Bacillota</taxon>
        <taxon>Clostridia</taxon>
        <taxon>Eubacteriales</taxon>
        <taxon>Clostridiaceae</taxon>
        <taxon>Clostridium</taxon>
    </lineage>
</organism>
<sequence length="38" mass="4912">MYTALFHIEKILFMKGRNYEKIFSYSIRWIWYRTYEGR</sequence>
<proteinExistence type="predicted"/>
<name>A0A1M6IF64_9CLOT</name>
<gene>
    <name evidence="1" type="ORF">SAMN05444401_2783</name>
</gene>
<protein>
    <submittedName>
        <fullName evidence="1">Uncharacterized protein</fullName>
    </submittedName>
</protein>
<dbReference type="AlphaFoldDB" id="A0A1M6IF64"/>
<accession>A0A1M6IF64</accession>
<evidence type="ECO:0000313" key="2">
    <source>
        <dbReference type="Proteomes" id="UP000184080"/>
    </source>
</evidence>
<evidence type="ECO:0000313" key="1">
    <source>
        <dbReference type="EMBL" id="SHJ32966.1"/>
    </source>
</evidence>
<keyword evidence="2" id="KW-1185">Reference proteome</keyword>
<reference evidence="1 2" key="1">
    <citation type="submission" date="2016-11" db="EMBL/GenBank/DDBJ databases">
        <authorList>
            <person name="Jaros S."/>
            <person name="Januszkiewicz K."/>
            <person name="Wedrychowicz H."/>
        </authorList>
    </citation>
    <scope>NUCLEOTIDE SEQUENCE [LARGE SCALE GENOMIC DNA]</scope>
    <source>
        <strain evidence="1 2">DSM 21864</strain>
    </source>
</reference>
<dbReference type="Proteomes" id="UP000184080">
    <property type="component" value="Unassembled WGS sequence"/>
</dbReference>
<dbReference type="EMBL" id="FQZO01000004">
    <property type="protein sequence ID" value="SHJ32966.1"/>
    <property type="molecule type" value="Genomic_DNA"/>
</dbReference>